<comment type="caution">
    <text evidence="1">The sequence shown here is derived from an EMBL/GenBank/DDBJ whole genome shotgun (WGS) entry which is preliminary data.</text>
</comment>
<reference evidence="1" key="1">
    <citation type="submission" date="2020-05" db="EMBL/GenBank/DDBJ databases">
        <title>Phylogenomic resolution of chytrid fungi.</title>
        <authorList>
            <person name="Stajich J.E."/>
            <person name="Amses K."/>
            <person name="Simmons R."/>
            <person name="Seto K."/>
            <person name="Myers J."/>
            <person name="Bonds A."/>
            <person name="Quandt C.A."/>
            <person name="Barry K."/>
            <person name="Liu P."/>
            <person name="Grigoriev I."/>
            <person name="Longcore J.E."/>
            <person name="James T.Y."/>
        </authorList>
    </citation>
    <scope>NUCLEOTIDE SEQUENCE</scope>
    <source>
        <strain evidence="1">PLAUS21</strain>
    </source>
</reference>
<dbReference type="EMBL" id="JADGKB010000095">
    <property type="protein sequence ID" value="KAJ3253991.1"/>
    <property type="molecule type" value="Genomic_DNA"/>
</dbReference>
<dbReference type="AlphaFoldDB" id="A0AAD5UC95"/>
<accession>A0AAD5UC95</accession>
<gene>
    <name evidence="1" type="ORF">HK103_007595</name>
</gene>
<keyword evidence="2" id="KW-1185">Reference proteome</keyword>
<sequence length="325" mass="36314">MATHSALEFPQIIERILLYSENLQDLSILNKAWNEISNSVEFRKKWLKWNHSLLEEWILDVTDTFMENNPFSNAKSFLANKTFPERCGRKSVDSALKDNSLVLELSAAKGISESRFDFWNRFLLSRGVLSGLEQEKFISTDLAQKLIYAILFEPSDISLNSLKKHASKNIWKAVELGNNEIVDAMQMVGIGLKWMDELNSCASLEITNTVVTKQISPDAVNLAMFAAYGGQALSTTESQKKSLASSKHSDGNSLANLSSSIHGSSKLASGDIHGSIPNLRKKTQSFILASADGKTYRAAPRTQTVYQYTKSNRIWESYTDGSERI</sequence>
<protein>
    <submittedName>
        <fullName evidence="1">Uncharacterized protein</fullName>
    </submittedName>
</protein>
<evidence type="ECO:0000313" key="2">
    <source>
        <dbReference type="Proteomes" id="UP001210925"/>
    </source>
</evidence>
<dbReference type="Proteomes" id="UP001210925">
    <property type="component" value="Unassembled WGS sequence"/>
</dbReference>
<name>A0AAD5UC95_9FUNG</name>
<evidence type="ECO:0000313" key="1">
    <source>
        <dbReference type="EMBL" id="KAJ3253991.1"/>
    </source>
</evidence>
<organism evidence="1 2">
    <name type="scientific">Boothiomyces macroporosus</name>
    <dbReference type="NCBI Taxonomy" id="261099"/>
    <lineage>
        <taxon>Eukaryota</taxon>
        <taxon>Fungi</taxon>
        <taxon>Fungi incertae sedis</taxon>
        <taxon>Chytridiomycota</taxon>
        <taxon>Chytridiomycota incertae sedis</taxon>
        <taxon>Chytridiomycetes</taxon>
        <taxon>Rhizophydiales</taxon>
        <taxon>Terramycetaceae</taxon>
        <taxon>Boothiomyces</taxon>
    </lineage>
</organism>
<proteinExistence type="predicted"/>